<dbReference type="InterPro" id="IPR011990">
    <property type="entry name" value="TPR-like_helical_dom_sf"/>
</dbReference>
<dbReference type="EMBL" id="VJOY01000018">
    <property type="protein sequence ID" value="TRX73235.1"/>
    <property type="molecule type" value="Genomic_DNA"/>
</dbReference>
<protein>
    <submittedName>
        <fullName evidence="1">Uncharacterized protein</fullName>
    </submittedName>
</protein>
<reference evidence="1 2" key="1">
    <citation type="submission" date="2019-07" db="EMBL/GenBank/DDBJ databases">
        <title>Pseudomonas mangiferae sp. nov., isolated from bark of mango tree in Thailand.</title>
        <authorList>
            <person name="Srisuk N."/>
            <person name="Anurat P."/>
        </authorList>
    </citation>
    <scope>NUCLEOTIDE SEQUENCE [LARGE SCALE GENOMIC DNA]</scope>
    <source>
        <strain evidence="1 2">DMKU_BBB3-04</strain>
    </source>
</reference>
<dbReference type="AlphaFoldDB" id="A0A553GUS2"/>
<dbReference type="OrthoDB" id="7026374at2"/>
<accession>A0A553GUS2</accession>
<dbReference type="Proteomes" id="UP000315235">
    <property type="component" value="Unassembled WGS sequence"/>
</dbReference>
<evidence type="ECO:0000313" key="1">
    <source>
        <dbReference type="EMBL" id="TRX73235.1"/>
    </source>
</evidence>
<proteinExistence type="predicted"/>
<gene>
    <name evidence="1" type="ORF">FM069_18860</name>
</gene>
<dbReference type="SUPFAM" id="SSF81901">
    <property type="entry name" value="HCP-like"/>
    <property type="match status" value="1"/>
</dbReference>
<dbReference type="RefSeq" id="WP_143489920.1">
    <property type="nucleotide sequence ID" value="NZ_VJOY01000018.1"/>
</dbReference>
<evidence type="ECO:0000313" key="2">
    <source>
        <dbReference type="Proteomes" id="UP000315235"/>
    </source>
</evidence>
<comment type="caution">
    <text evidence="1">The sequence shown here is derived from an EMBL/GenBank/DDBJ whole genome shotgun (WGS) entry which is preliminary data.</text>
</comment>
<keyword evidence="2" id="KW-1185">Reference proteome</keyword>
<sequence length="190" mass="20740">MAHPFPGTGLAFGAALLLGLAGCSSSPTCDEPMSGDHCREERLLYQNDMLQAKLLIASGDMENYELAQALLDRAATQDKTGEADFYRAVLMIRQGPQVDEVMKLLERSAERKHPYATALLYKIYSDPYLITEADPQQAEKYRKAYAGLDVAKSGYPSFDKAMALVNALLAAPQSSDAEDDDADEDEDPAP</sequence>
<name>A0A553GUS2_9PSED</name>
<dbReference type="Gene3D" id="1.25.40.10">
    <property type="entry name" value="Tetratricopeptide repeat domain"/>
    <property type="match status" value="1"/>
</dbReference>
<organism evidence="1 2">
    <name type="scientific">Pseudomonas mangiferae</name>
    <dbReference type="NCBI Taxonomy" id="2593654"/>
    <lineage>
        <taxon>Bacteria</taxon>
        <taxon>Pseudomonadati</taxon>
        <taxon>Pseudomonadota</taxon>
        <taxon>Gammaproteobacteria</taxon>
        <taxon>Pseudomonadales</taxon>
        <taxon>Pseudomonadaceae</taxon>
        <taxon>Pseudomonas</taxon>
    </lineage>
</organism>